<protein>
    <submittedName>
        <fullName evidence="1">Uncharacterized protein</fullName>
    </submittedName>
</protein>
<keyword evidence="2" id="KW-1185">Reference proteome</keyword>
<proteinExistence type="predicted"/>
<evidence type="ECO:0000313" key="1">
    <source>
        <dbReference type="EMBL" id="KAI3715385.1"/>
    </source>
</evidence>
<evidence type="ECO:0000313" key="2">
    <source>
        <dbReference type="Proteomes" id="UP001055879"/>
    </source>
</evidence>
<dbReference type="EMBL" id="CM042053">
    <property type="protein sequence ID" value="KAI3715385.1"/>
    <property type="molecule type" value="Genomic_DNA"/>
</dbReference>
<reference evidence="2" key="1">
    <citation type="journal article" date="2022" name="Mol. Ecol. Resour.">
        <title>The genomes of chicory, endive, great burdock and yacon provide insights into Asteraceae palaeo-polyploidization history and plant inulin production.</title>
        <authorList>
            <person name="Fan W."/>
            <person name="Wang S."/>
            <person name="Wang H."/>
            <person name="Wang A."/>
            <person name="Jiang F."/>
            <person name="Liu H."/>
            <person name="Zhao H."/>
            <person name="Xu D."/>
            <person name="Zhang Y."/>
        </authorList>
    </citation>
    <scope>NUCLEOTIDE SEQUENCE [LARGE SCALE GENOMIC DNA]</scope>
    <source>
        <strain evidence="2">cv. Niubang</strain>
    </source>
</reference>
<dbReference type="Proteomes" id="UP001055879">
    <property type="component" value="Linkage Group LG07"/>
</dbReference>
<sequence length="111" mass="11677">MASYSVAELLCVDHHATVEGLVFVLHSPPLLAYCWSPLVACPWVERPVPASSGAPPLNAIDFLADSSRDLPPTPISGSSVSVGRVLDDWVCALEGLGVGAVQDPFTLGHEQ</sequence>
<accession>A0ACB9AZM0</accession>
<reference evidence="1 2" key="2">
    <citation type="journal article" date="2022" name="Mol. Ecol. Resour.">
        <title>The genomes of chicory, endive, great burdock and yacon provide insights into Asteraceae paleo-polyploidization history and plant inulin production.</title>
        <authorList>
            <person name="Fan W."/>
            <person name="Wang S."/>
            <person name="Wang H."/>
            <person name="Wang A."/>
            <person name="Jiang F."/>
            <person name="Liu H."/>
            <person name="Zhao H."/>
            <person name="Xu D."/>
            <person name="Zhang Y."/>
        </authorList>
    </citation>
    <scope>NUCLEOTIDE SEQUENCE [LARGE SCALE GENOMIC DNA]</scope>
    <source>
        <strain evidence="2">cv. Niubang</strain>
    </source>
</reference>
<comment type="caution">
    <text evidence="1">The sequence shown here is derived from an EMBL/GenBank/DDBJ whole genome shotgun (WGS) entry which is preliminary data.</text>
</comment>
<gene>
    <name evidence="1" type="ORF">L6452_22366</name>
</gene>
<name>A0ACB9AZM0_ARCLA</name>
<organism evidence="1 2">
    <name type="scientific">Arctium lappa</name>
    <name type="common">Greater burdock</name>
    <name type="synonym">Lappa major</name>
    <dbReference type="NCBI Taxonomy" id="4217"/>
    <lineage>
        <taxon>Eukaryota</taxon>
        <taxon>Viridiplantae</taxon>
        <taxon>Streptophyta</taxon>
        <taxon>Embryophyta</taxon>
        <taxon>Tracheophyta</taxon>
        <taxon>Spermatophyta</taxon>
        <taxon>Magnoliopsida</taxon>
        <taxon>eudicotyledons</taxon>
        <taxon>Gunneridae</taxon>
        <taxon>Pentapetalae</taxon>
        <taxon>asterids</taxon>
        <taxon>campanulids</taxon>
        <taxon>Asterales</taxon>
        <taxon>Asteraceae</taxon>
        <taxon>Carduoideae</taxon>
        <taxon>Cardueae</taxon>
        <taxon>Arctiinae</taxon>
        <taxon>Arctium</taxon>
    </lineage>
</organism>